<dbReference type="Gene3D" id="3.30.2090.10">
    <property type="entry name" value="Multidrug efflux transporter AcrB TolC docking domain, DN and DC subdomains"/>
    <property type="match status" value="2"/>
</dbReference>
<dbReference type="KEGG" id="tpx:Turpa_2274"/>
<dbReference type="Gene3D" id="3.30.70.1320">
    <property type="entry name" value="Multidrug efflux transporter AcrB pore domain like"/>
    <property type="match status" value="1"/>
</dbReference>
<evidence type="ECO:0000313" key="3">
    <source>
        <dbReference type="Proteomes" id="UP000006048"/>
    </source>
</evidence>
<evidence type="ECO:0000256" key="1">
    <source>
        <dbReference type="SAM" id="Phobius"/>
    </source>
</evidence>
<dbReference type="SUPFAM" id="SSF82693">
    <property type="entry name" value="Multidrug efflux transporter AcrB pore domain, PN1, PN2, PC1 and PC2 subdomains"/>
    <property type="match status" value="3"/>
</dbReference>
<dbReference type="GO" id="GO:0005886">
    <property type="term" value="C:plasma membrane"/>
    <property type="evidence" value="ECO:0007669"/>
    <property type="project" value="TreeGrafter"/>
</dbReference>
<dbReference type="STRING" id="869212.Turpa_2274"/>
<evidence type="ECO:0000313" key="2">
    <source>
        <dbReference type="EMBL" id="AFM12919.1"/>
    </source>
</evidence>
<feature type="transmembrane region" description="Helical" evidence="1">
    <location>
        <begin position="459"/>
        <end position="486"/>
    </location>
</feature>
<dbReference type="SUPFAM" id="SSF82866">
    <property type="entry name" value="Multidrug efflux transporter AcrB transmembrane domain"/>
    <property type="match status" value="2"/>
</dbReference>
<dbReference type="PRINTS" id="PR00702">
    <property type="entry name" value="ACRIFLAVINRP"/>
</dbReference>
<dbReference type="PANTHER" id="PTHR32063:SF18">
    <property type="entry name" value="CATION EFFLUX SYSTEM PROTEIN"/>
    <property type="match status" value="1"/>
</dbReference>
<keyword evidence="3" id="KW-1185">Reference proteome</keyword>
<reference evidence="2 3" key="1">
    <citation type="submission" date="2012-06" db="EMBL/GenBank/DDBJ databases">
        <title>The complete chromosome of genome of Turneriella parva DSM 21527.</title>
        <authorList>
            <consortium name="US DOE Joint Genome Institute (JGI-PGF)"/>
            <person name="Lucas S."/>
            <person name="Han J."/>
            <person name="Lapidus A."/>
            <person name="Bruce D."/>
            <person name="Goodwin L."/>
            <person name="Pitluck S."/>
            <person name="Peters L."/>
            <person name="Kyrpides N."/>
            <person name="Mavromatis K."/>
            <person name="Ivanova N."/>
            <person name="Mikhailova N."/>
            <person name="Chertkov O."/>
            <person name="Detter J.C."/>
            <person name="Tapia R."/>
            <person name="Han C."/>
            <person name="Land M."/>
            <person name="Hauser L."/>
            <person name="Markowitz V."/>
            <person name="Cheng J.-F."/>
            <person name="Hugenholtz P."/>
            <person name="Woyke T."/>
            <person name="Wu D."/>
            <person name="Gronow S."/>
            <person name="Wellnitz S."/>
            <person name="Brambilla E."/>
            <person name="Klenk H.-P."/>
            <person name="Eisen J.A."/>
        </authorList>
    </citation>
    <scope>NUCLEOTIDE SEQUENCE [LARGE SCALE GENOMIC DNA]</scope>
    <source>
        <strain evidence="3">ATCC BAA-1111 / DSM 21527 / NCTC 11395 / H</strain>
    </source>
</reference>
<dbReference type="PATRIC" id="fig|869212.3.peg.2287"/>
<organism evidence="2 3">
    <name type="scientific">Turneriella parva (strain ATCC BAA-1111 / DSM 21527 / NCTC 11395 / H)</name>
    <name type="common">Leptospira parva</name>
    <dbReference type="NCBI Taxonomy" id="869212"/>
    <lineage>
        <taxon>Bacteria</taxon>
        <taxon>Pseudomonadati</taxon>
        <taxon>Spirochaetota</taxon>
        <taxon>Spirochaetia</taxon>
        <taxon>Leptospirales</taxon>
        <taxon>Leptospiraceae</taxon>
        <taxon>Turneriella</taxon>
    </lineage>
</organism>
<feature type="transmembrane region" description="Helical" evidence="1">
    <location>
        <begin position="515"/>
        <end position="534"/>
    </location>
</feature>
<dbReference type="SUPFAM" id="SSF56954">
    <property type="entry name" value="Outer membrane efflux proteins (OEP)"/>
    <property type="match status" value="1"/>
</dbReference>
<accession>I4B6L2</accession>
<protein>
    <submittedName>
        <fullName evidence="2">Acriflavin resistance protein</fullName>
    </submittedName>
</protein>
<keyword evidence="1" id="KW-0812">Transmembrane</keyword>
<dbReference type="InterPro" id="IPR001036">
    <property type="entry name" value="Acrflvin-R"/>
</dbReference>
<dbReference type="RefSeq" id="WP_014803425.1">
    <property type="nucleotide sequence ID" value="NC_018020.1"/>
</dbReference>
<dbReference type="PANTHER" id="PTHR32063">
    <property type="match status" value="1"/>
</dbReference>
<dbReference type="GO" id="GO:0042910">
    <property type="term" value="F:xenobiotic transmembrane transporter activity"/>
    <property type="evidence" value="ECO:0007669"/>
    <property type="project" value="TreeGrafter"/>
</dbReference>
<dbReference type="InterPro" id="IPR027463">
    <property type="entry name" value="AcrB_DN_DC_subdom"/>
</dbReference>
<dbReference type="Gene3D" id="3.30.70.1440">
    <property type="entry name" value="Multidrug efflux transporter AcrB pore domain"/>
    <property type="match status" value="1"/>
</dbReference>
<feature type="transmembrane region" description="Helical" evidence="1">
    <location>
        <begin position="940"/>
        <end position="959"/>
    </location>
</feature>
<feature type="transmembrane region" description="Helical" evidence="1">
    <location>
        <begin position="965"/>
        <end position="988"/>
    </location>
</feature>
<keyword evidence="1" id="KW-0472">Membrane</keyword>
<dbReference type="OrthoDB" id="9807612at2"/>
<dbReference type="SUPFAM" id="SSF82714">
    <property type="entry name" value="Multidrug efflux transporter AcrB TolC docking domain, DN and DC subdomains"/>
    <property type="match status" value="1"/>
</dbReference>
<feature type="transmembrane region" description="Helical" evidence="1">
    <location>
        <begin position="356"/>
        <end position="377"/>
    </location>
</feature>
<sequence>MKEKSLITERARFFWFLGLALALYGFFSWFTVAKEEDPRIKPRFGTVNVIYPGESPSELNSFVVREIEKELTAVRGIENVDIRIRPEFAFVRIELKGSVATDAAITREWDEVENALRRAELKFPKGVIPPALNRKTLDQEAILIALTGPAADRHRALIVLENRVLRIKNVASAVRIGDDGRQITLALDKSRLASSGLTAQQILSQLSAANQRLGGGSFDAGGEKINVKPHNGFESISEIENFSLIAKNGGTITLKTLARVSETERRPLADEMRFNSKPASALGIVARSGIDLVAFGDQVAAAVKEFQPGPGVEIVILNSQPEFVRGRLSELAFALLESMAILGAMMLVTMGFRVGLLVTLMLPVVGLITLALNGIAGGVLQQISIAAFVMSLGLLIDNIIVVAESVQEKLDSGLGKAEAAVSTVKTFTVPLLSSTLTTVASFLPMLLARGTTAEFTFAIPAIAITALSVSWLAAVYLTPAFAAAWLRPGTSRQWPFLSKVADLIAETVLQRTRRIGYGLVVLLVVAILSAVTVGQKFFPSADRNQLVVEIVYPEGTALSRTRSAVEQVERFLSQSPHVSGFAAFVGRSTPRFYYNLNQEPNSPQLAQVLVLTRGQKYHAALRKELASLPIDKSPRLIVRSLEQGPPIPAPVEIRLMGDEALPYAEKMVTALQSLQGIGTLRHDSEGTIREFALRGRDGQLAENGLTRADLALATLATTRGIEAGFYRTSDETLPIVVGYPEGENASSKSLAAAVVGQTTDRAILVGASAVASEHRHPGIINRRNRENVVRILAETDNKLNSAQTLSVAKSYLTANPLPEGVRFEIGGEFGESLKANGAILAALPLAMIILIAILIWEFNSIRLTAIIMTAVPTAALGIMPGLAIGRQPMGFMGMLALFALIGIVVNNGILLIDRFRSAEEEGLDRNSAVRTGILERLRPILLTSGSTILGMVPLTFTNSTLWPPFAWAMISGLAVSTLFTLFIVPWLYAKMAWRKPAARLLSAAALLLLFVPGISADDTKVQPISITEVIEGAARSPAAKAAWHRAAAAKAGKNTEILGVWGPRVTAGAEYIVRDREFFLQTPFGQFPYGRQNYGQVGVELYQTLWSSEGALAKIPSSTLRSEAADLMARWETMSAQHTAIGRFYDCAEISARSDVLKDRLKNINQLRIELKRLIRGGKARDIDDAKAAMRLAEAQNSLQSLADAAAACEADLGRLTNSEGARRPESRASALQPKTEQIALDKRADLQALALLVEAARKERDGILLESMPEIYARGNYTHFGARQFTPEDWFQASVGARIRILDGGTQITRRQVKDAAYEEKNQQYIDALKAARVQLDDIETRYRTADGQFLAIQSELKAAEERLSGERARVNQGRVAATDLLEALDIYWRRREALALTELQAERLNWTRAYLKGELLK</sequence>
<feature type="transmembrane region" description="Helical" evidence="1">
    <location>
        <begin position="1000"/>
        <end position="1016"/>
    </location>
</feature>
<gene>
    <name evidence="2" type="ordered locus">Turpa_2274</name>
</gene>
<dbReference type="HOGENOM" id="CLU_002755_1_2_12"/>
<feature type="transmembrane region" description="Helical" evidence="1">
    <location>
        <begin position="12"/>
        <end position="32"/>
    </location>
</feature>
<keyword evidence="1" id="KW-1133">Transmembrane helix</keyword>
<dbReference type="EMBL" id="CP002959">
    <property type="protein sequence ID" value="AFM12919.1"/>
    <property type="molecule type" value="Genomic_DNA"/>
</dbReference>
<feature type="transmembrane region" description="Helical" evidence="1">
    <location>
        <begin position="891"/>
        <end position="912"/>
    </location>
</feature>
<dbReference type="Gene3D" id="1.20.1640.10">
    <property type="entry name" value="Multidrug efflux transporter AcrB transmembrane domain"/>
    <property type="match status" value="2"/>
</dbReference>
<dbReference type="GO" id="GO:0015562">
    <property type="term" value="F:efflux transmembrane transporter activity"/>
    <property type="evidence" value="ECO:0007669"/>
    <property type="project" value="InterPro"/>
</dbReference>
<proteinExistence type="predicted"/>
<dbReference type="Gene3D" id="3.30.70.1430">
    <property type="entry name" value="Multidrug efflux transporter AcrB pore domain"/>
    <property type="match status" value="2"/>
</dbReference>
<dbReference type="Proteomes" id="UP000006048">
    <property type="component" value="Chromosome"/>
</dbReference>
<dbReference type="Gene3D" id="1.20.1600.10">
    <property type="entry name" value="Outer membrane efflux proteins (OEP)"/>
    <property type="match status" value="1"/>
</dbReference>
<feature type="transmembrane region" description="Helical" evidence="1">
    <location>
        <begin position="838"/>
        <end position="856"/>
    </location>
</feature>
<feature type="transmembrane region" description="Helical" evidence="1">
    <location>
        <begin position="863"/>
        <end position="885"/>
    </location>
</feature>
<dbReference type="Pfam" id="PF00873">
    <property type="entry name" value="ACR_tran"/>
    <property type="match status" value="1"/>
</dbReference>
<feature type="transmembrane region" description="Helical" evidence="1">
    <location>
        <begin position="383"/>
        <end position="406"/>
    </location>
</feature>
<name>I4B6L2_TURPD</name>